<dbReference type="Proteomes" id="UP000092460">
    <property type="component" value="Unassembled WGS sequence"/>
</dbReference>
<keyword evidence="1" id="KW-0472">Membrane</keyword>
<sequence length="139" mass="15824">MPIVADMRTSKIAVDRSGWLCSIQLQDDVINETICLANLEDKTFDKDNTPLQTSLKKRFRQVYIQPNIRSFFQQTINFMLSVYLDLFIYIFIGTTSITICVTLPGISWVKVQGPRLGVLTKPMSSLTPTACLNIMRPFI</sequence>
<accession>A0A1B0BA20</accession>
<evidence type="ECO:0000313" key="2">
    <source>
        <dbReference type="EnsemblMetazoa" id="GPPI023569-PA"/>
    </source>
</evidence>
<organism evidence="2 3">
    <name type="scientific">Glossina palpalis gambiensis</name>
    <dbReference type="NCBI Taxonomy" id="67801"/>
    <lineage>
        <taxon>Eukaryota</taxon>
        <taxon>Metazoa</taxon>
        <taxon>Ecdysozoa</taxon>
        <taxon>Arthropoda</taxon>
        <taxon>Hexapoda</taxon>
        <taxon>Insecta</taxon>
        <taxon>Pterygota</taxon>
        <taxon>Neoptera</taxon>
        <taxon>Endopterygota</taxon>
        <taxon>Diptera</taxon>
        <taxon>Brachycera</taxon>
        <taxon>Muscomorpha</taxon>
        <taxon>Hippoboscoidea</taxon>
        <taxon>Glossinidae</taxon>
        <taxon>Glossina</taxon>
    </lineage>
</organism>
<name>A0A1B0BA20_9MUSC</name>
<keyword evidence="3" id="KW-1185">Reference proteome</keyword>
<reference evidence="2" key="2">
    <citation type="submission" date="2020-05" db="UniProtKB">
        <authorList>
            <consortium name="EnsemblMetazoa"/>
        </authorList>
    </citation>
    <scope>IDENTIFICATION</scope>
    <source>
        <strain evidence="2">IAEA</strain>
    </source>
</reference>
<dbReference type="EnsemblMetazoa" id="GPPI023569-RA">
    <property type="protein sequence ID" value="GPPI023569-PA"/>
    <property type="gene ID" value="GPPI023569"/>
</dbReference>
<protein>
    <submittedName>
        <fullName evidence="2">Uncharacterized protein</fullName>
    </submittedName>
</protein>
<proteinExistence type="predicted"/>
<dbReference type="VEuPathDB" id="VectorBase:GPPI023569"/>
<evidence type="ECO:0000256" key="1">
    <source>
        <dbReference type="SAM" id="Phobius"/>
    </source>
</evidence>
<feature type="transmembrane region" description="Helical" evidence="1">
    <location>
        <begin position="86"/>
        <end position="109"/>
    </location>
</feature>
<keyword evidence="1" id="KW-1133">Transmembrane helix</keyword>
<evidence type="ECO:0000313" key="3">
    <source>
        <dbReference type="Proteomes" id="UP000092460"/>
    </source>
</evidence>
<reference evidence="3" key="1">
    <citation type="submission" date="2015-01" db="EMBL/GenBank/DDBJ databases">
        <authorList>
            <person name="Aksoy S."/>
            <person name="Warren W."/>
            <person name="Wilson R.K."/>
        </authorList>
    </citation>
    <scope>NUCLEOTIDE SEQUENCE [LARGE SCALE GENOMIC DNA]</scope>
    <source>
        <strain evidence="3">IAEA</strain>
    </source>
</reference>
<dbReference type="AlphaFoldDB" id="A0A1B0BA20"/>
<keyword evidence="1" id="KW-0812">Transmembrane</keyword>
<dbReference type="EMBL" id="JXJN01010695">
    <property type="status" value="NOT_ANNOTATED_CDS"/>
    <property type="molecule type" value="Genomic_DNA"/>
</dbReference>